<feature type="transmembrane region" description="Helical" evidence="5">
    <location>
        <begin position="141"/>
        <end position="159"/>
    </location>
</feature>
<evidence type="ECO:0000256" key="3">
    <source>
        <dbReference type="ARBA" id="ARBA00022989"/>
    </source>
</evidence>
<dbReference type="PANTHER" id="PTHR10283:SF82">
    <property type="entry name" value="SOLUTE CARRIER FAMILY 13 MEMBER 2"/>
    <property type="match status" value="1"/>
</dbReference>
<evidence type="ECO:0000313" key="6">
    <source>
        <dbReference type="EMBL" id="MCG2589132.1"/>
    </source>
</evidence>
<comment type="caution">
    <text evidence="6">The sequence shown here is derived from an EMBL/GenBank/DDBJ whole genome shotgun (WGS) entry which is preliminary data.</text>
</comment>
<evidence type="ECO:0000256" key="5">
    <source>
        <dbReference type="SAM" id="Phobius"/>
    </source>
</evidence>
<keyword evidence="4 5" id="KW-0472">Membrane</keyword>
<dbReference type="EMBL" id="JAKLWS010000012">
    <property type="protein sequence ID" value="MCG2589132.1"/>
    <property type="molecule type" value="Genomic_DNA"/>
</dbReference>
<feature type="transmembrane region" description="Helical" evidence="5">
    <location>
        <begin position="296"/>
        <end position="313"/>
    </location>
</feature>
<dbReference type="PANTHER" id="PTHR10283">
    <property type="entry name" value="SOLUTE CARRIER FAMILY 13 MEMBER"/>
    <property type="match status" value="1"/>
</dbReference>
<feature type="transmembrane region" description="Helical" evidence="5">
    <location>
        <begin position="82"/>
        <end position="101"/>
    </location>
</feature>
<organism evidence="6 7">
    <name type="scientific">Rhodohalobacter sulfatireducens</name>
    <dbReference type="NCBI Taxonomy" id="2911366"/>
    <lineage>
        <taxon>Bacteria</taxon>
        <taxon>Pseudomonadati</taxon>
        <taxon>Balneolota</taxon>
        <taxon>Balneolia</taxon>
        <taxon>Balneolales</taxon>
        <taxon>Balneolaceae</taxon>
        <taxon>Rhodohalobacter</taxon>
    </lineage>
</organism>
<dbReference type="NCBIfam" id="TIGR00785">
    <property type="entry name" value="dass"/>
    <property type="match status" value="1"/>
</dbReference>
<dbReference type="Pfam" id="PF00939">
    <property type="entry name" value="Na_sulph_symp"/>
    <property type="match status" value="1"/>
</dbReference>
<accession>A0ABS9KE96</accession>
<feature type="transmembrane region" description="Helical" evidence="5">
    <location>
        <begin position="273"/>
        <end position="290"/>
    </location>
</feature>
<keyword evidence="2 5" id="KW-0812">Transmembrane</keyword>
<evidence type="ECO:0000256" key="2">
    <source>
        <dbReference type="ARBA" id="ARBA00022692"/>
    </source>
</evidence>
<protein>
    <submittedName>
        <fullName evidence="6">SLC13 family permease</fullName>
    </submittedName>
</protein>
<feature type="transmembrane region" description="Helical" evidence="5">
    <location>
        <begin position="365"/>
        <end position="385"/>
    </location>
</feature>
<dbReference type="CDD" id="cd01115">
    <property type="entry name" value="SLC13_permease"/>
    <property type="match status" value="1"/>
</dbReference>
<sequence>MQINLNFSRSGLYLGLVFFVIILILPSPETMSAVAWKTTAVAVLMAFWWITEAIPIAATSLLPIVLLPVLGITPIGESTAPYANPLIFLFMGGFIIAIAMQRWELHKRIALRIINYVGVKPSSIIVGFIIASAFLSMWVSNTATALMMLPIALSVLHFTEREKSDDLPVTNFEIVLVLAIAYACNIGGIATLIGTPPNALFAGFMLENYSIEISFVRWMSIGIPLAIVLLPLMYIILSKVVFPIKLKELPGGRKVINSQLKEIGKISTPEKRVAVVFTMTAALWIFRPLISNILPGLSDAGIAIAAGIVLFIIPSGSKKHQKLLAWENMRDLPWGILILFGGGLSLANAISSSGLAAWIGESVQSLETFPIILLIFAVILIVVFLTEITSNTATTAAFLPILASTAIGMGQNPMLFIIPATISASCAFMLPVATPPNAIIYGSGKVSIPQMAKAGLWLNIIIATILTIATYYFFAYIFGVEVGVIPDWV</sequence>
<reference evidence="6" key="2">
    <citation type="submission" date="2024-05" db="EMBL/GenBank/DDBJ databases">
        <title>Rhodohalobacter halophilus gen. nov., sp. nov., a moderately halophilic member of the family Balneolaceae.</title>
        <authorList>
            <person name="Xia J."/>
        </authorList>
    </citation>
    <scope>NUCLEOTIDE SEQUENCE</scope>
    <source>
        <strain evidence="6">WB101</strain>
    </source>
</reference>
<feature type="transmembrane region" description="Helical" evidence="5">
    <location>
        <begin position="12"/>
        <end position="28"/>
    </location>
</feature>
<keyword evidence="3 5" id="KW-1133">Transmembrane helix</keyword>
<keyword evidence="7" id="KW-1185">Reference proteome</keyword>
<feature type="transmembrane region" description="Helical" evidence="5">
    <location>
        <begin position="415"/>
        <end position="433"/>
    </location>
</feature>
<dbReference type="InterPro" id="IPR001898">
    <property type="entry name" value="SLC13A/DASS"/>
</dbReference>
<dbReference type="Proteomes" id="UP001165366">
    <property type="component" value="Unassembled WGS sequence"/>
</dbReference>
<feature type="transmembrane region" description="Helical" evidence="5">
    <location>
        <begin position="113"/>
        <end position="135"/>
    </location>
</feature>
<feature type="transmembrane region" description="Helical" evidence="5">
    <location>
        <begin position="171"/>
        <end position="195"/>
    </location>
</feature>
<name>A0ABS9KE96_9BACT</name>
<evidence type="ECO:0000256" key="1">
    <source>
        <dbReference type="ARBA" id="ARBA00004141"/>
    </source>
</evidence>
<reference evidence="6" key="1">
    <citation type="submission" date="2022-01" db="EMBL/GenBank/DDBJ databases">
        <authorList>
            <person name="Wang Y."/>
        </authorList>
    </citation>
    <scope>NUCLEOTIDE SEQUENCE</scope>
    <source>
        <strain evidence="6">WB101</strain>
    </source>
</reference>
<feature type="transmembrane region" description="Helical" evidence="5">
    <location>
        <begin position="215"/>
        <end position="237"/>
    </location>
</feature>
<comment type="subcellular location">
    <subcellularLocation>
        <location evidence="1">Membrane</location>
        <topology evidence="1">Multi-pass membrane protein</topology>
    </subcellularLocation>
</comment>
<dbReference type="RefSeq" id="WP_237854463.1">
    <property type="nucleotide sequence ID" value="NZ_JAKLWS010000012.1"/>
</dbReference>
<proteinExistence type="predicted"/>
<gene>
    <name evidence="6" type="ORF">L6773_11175</name>
</gene>
<evidence type="ECO:0000256" key="4">
    <source>
        <dbReference type="ARBA" id="ARBA00023136"/>
    </source>
</evidence>
<feature type="transmembrane region" description="Helical" evidence="5">
    <location>
        <begin position="334"/>
        <end position="359"/>
    </location>
</feature>
<feature type="transmembrane region" description="Helical" evidence="5">
    <location>
        <begin position="392"/>
        <end position="409"/>
    </location>
</feature>
<feature type="transmembrane region" description="Helical" evidence="5">
    <location>
        <begin position="454"/>
        <end position="478"/>
    </location>
</feature>
<evidence type="ECO:0000313" key="7">
    <source>
        <dbReference type="Proteomes" id="UP001165366"/>
    </source>
</evidence>